<evidence type="ECO:0000256" key="4">
    <source>
        <dbReference type="RuleBase" id="RU003345"/>
    </source>
</evidence>
<dbReference type="InterPro" id="IPR016160">
    <property type="entry name" value="Ald_DH_CS_CYS"/>
</dbReference>
<dbReference type="FunFam" id="3.40.309.10:FF:000004">
    <property type="entry name" value="Succinate-semialdehyde dehydrogenase I"/>
    <property type="match status" value="1"/>
</dbReference>
<feature type="active site" evidence="3">
    <location>
        <position position="249"/>
    </location>
</feature>
<dbReference type="Proteomes" id="UP000037515">
    <property type="component" value="Unassembled WGS sequence"/>
</dbReference>
<keyword evidence="2 4" id="KW-0560">Oxidoreductase</keyword>
<dbReference type="EMBL" id="LHPJ01000005">
    <property type="protein sequence ID" value="KOO04573.1"/>
    <property type="molecule type" value="Genomic_DNA"/>
</dbReference>
<dbReference type="FunFam" id="3.40.605.10:FF:000026">
    <property type="entry name" value="Aldehyde dehydrogenase, putative"/>
    <property type="match status" value="1"/>
</dbReference>
<gene>
    <name evidence="6" type="primary">gabD</name>
    <name evidence="6" type="ORF">AKJ17_06610</name>
</gene>
<evidence type="ECO:0000256" key="1">
    <source>
        <dbReference type="ARBA" id="ARBA00009986"/>
    </source>
</evidence>
<evidence type="ECO:0000256" key="3">
    <source>
        <dbReference type="PROSITE-ProRule" id="PRU10007"/>
    </source>
</evidence>
<dbReference type="Gene3D" id="3.40.309.10">
    <property type="entry name" value="Aldehyde Dehydrogenase, Chain A, domain 2"/>
    <property type="match status" value="1"/>
</dbReference>
<dbReference type="EC" id="1.2.1.16" evidence="6"/>
<name>A0A0M0HSH7_VIBNE</name>
<dbReference type="FunFam" id="3.40.605.10:FF:000005">
    <property type="entry name" value="Succinate-semialdehyde dehydrogenase I"/>
    <property type="match status" value="1"/>
</dbReference>
<evidence type="ECO:0000313" key="7">
    <source>
        <dbReference type="Proteomes" id="UP000037515"/>
    </source>
</evidence>
<dbReference type="CDD" id="cd07103">
    <property type="entry name" value="ALDH_F5_SSADH_GabD"/>
    <property type="match status" value="1"/>
</dbReference>
<dbReference type="AlphaFoldDB" id="A0A0M0HSH7"/>
<dbReference type="RefSeq" id="WP_053394983.1">
    <property type="nucleotide sequence ID" value="NZ_LHPJ01000005.1"/>
</dbReference>
<dbReference type="GO" id="GO:0009450">
    <property type="term" value="P:gamma-aminobutyric acid catabolic process"/>
    <property type="evidence" value="ECO:0007669"/>
    <property type="project" value="InterPro"/>
</dbReference>
<dbReference type="InterPro" id="IPR016162">
    <property type="entry name" value="Ald_DH_N"/>
</dbReference>
<dbReference type="Pfam" id="PF00171">
    <property type="entry name" value="Aldedh"/>
    <property type="match status" value="1"/>
</dbReference>
<dbReference type="GO" id="GO:0004777">
    <property type="term" value="F:succinate-semialdehyde dehydrogenase (NAD+) activity"/>
    <property type="evidence" value="ECO:0007669"/>
    <property type="project" value="TreeGrafter"/>
</dbReference>
<dbReference type="InterPro" id="IPR029510">
    <property type="entry name" value="Ald_DH_CS_GLU"/>
</dbReference>
<protein>
    <submittedName>
        <fullName evidence="6">Succinate-semialdehyde dehydrogenase</fullName>
        <ecNumber evidence="6">1.2.1.16</ecNumber>
    </submittedName>
</protein>
<dbReference type="SUPFAM" id="SSF53720">
    <property type="entry name" value="ALDH-like"/>
    <property type="match status" value="1"/>
</dbReference>
<dbReference type="Gene3D" id="3.40.605.10">
    <property type="entry name" value="Aldehyde Dehydrogenase, Chain A, domain 1"/>
    <property type="match status" value="1"/>
</dbReference>
<comment type="caution">
    <text evidence="6">The sequence shown here is derived from an EMBL/GenBank/DDBJ whole genome shotgun (WGS) entry which is preliminary data.</text>
</comment>
<dbReference type="PROSITE" id="PS00687">
    <property type="entry name" value="ALDEHYDE_DEHYDR_GLU"/>
    <property type="match status" value="1"/>
</dbReference>
<evidence type="ECO:0000259" key="5">
    <source>
        <dbReference type="Pfam" id="PF00171"/>
    </source>
</evidence>
<dbReference type="PROSITE" id="PS00070">
    <property type="entry name" value="ALDEHYDE_DEHYDR_CYS"/>
    <property type="match status" value="1"/>
</dbReference>
<reference evidence="7" key="1">
    <citation type="submission" date="2015-08" db="EMBL/GenBank/DDBJ databases">
        <title>Vibrio galatheae sp. nov., a novel member of the Vibrionaceae family isolated from the Solomon Islands.</title>
        <authorList>
            <person name="Giubergia S."/>
            <person name="Machado H."/>
            <person name="Mateiu R.V."/>
            <person name="Gram L."/>
        </authorList>
    </citation>
    <scope>NUCLEOTIDE SEQUENCE [LARGE SCALE GENOMIC DNA]</scope>
    <source>
        <strain evidence="7">DSM 19584</strain>
    </source>
</reference>
<dbReference type="NCBIfam" id="TIGR01780">
    <property type="entry name" value="SSADH"/>
    <property type="match status" value="1"/>
</dbReference>
<evidence type="ECO:0000313" key="6">
    <source>
        <dbReference type="EMBL" id="KOO04573.1"/>
    </source>
</evidence>
<dbReference type="InterPro" id="IPR016161">
    <property type="entry name" value="Ald_DH/histidinol_DH"/>
</dbReference>
<organism evidence="6 7">
    <name type="scientific">Vibrio nereis</name>
    <dbReference type="NCBI Taxonomy" id="693"/>
    <lineage>
        <taxon>Bacteria</taxon>
        <taxon>Pseudomonadati</taxon>
        <taxon>Pseudomonadota</taxon>
        <taxon>Gammaproteobacteria</taxon>
        <taxon>Vibrionales</taxon>
        <taxon>Vibrionaceae</taxon>
        <taxon>Vibrio</taxon>
    </lineage>
</organism>
<dbReference type="InterPro" id="IPR010102">
    <property type="entry name" value="Succ_semiAld_DH"/>
</dbReference>
<dbReference type="PATRIC" id="fig|693.5.peg.1349"/>
<dbReference type="STRING" id="693.AKJ17_06610"/>
<sequence>MQHIHNKSLLSFMVPNEKQGIAVTNPATGEMIGYAPISSEQSILDGIERASIAQKEWSAMPAKSRAALLHKWYQLLLENKQDLARLMTLEQGKPLAEAQGEVVYGASFIEWFAEEAKRTYGETIPAPSADKRLVTIKQPVGVACAITPWNFPIAMITRKAGPALAAGCSFVVKPSESTPLSAFAVAELAYQAGIPRDVLQVVLGESSRQVGGIFTSHPLIRKVSFTGSTQVGSILMQQSAHDVKRTSMELGGNAPFIVFDDADIDEAVAGAMASKFRNAGQTCVCANRFYVHSKVYDEFVAKFDAAVQQLKVGNGLEEGVTIGPVVSESAKQNIQALIDGAVEQGAEPVSELKALDGLFMQPVILKNVTHDMAIVSQEIFGPVAPIIRFETDEELIEMANDTIYGLASYFYSQNIHRVWKIAEALEYGMVGINEGLISTEVAPFGGVKQSGIGREGAKQGIDEYMDVKYLCFGGNK</sequence>
<comment type="similarity">
    <text evidence="1 4">Belongs to the aldehyde dehydrogenase family.</text>
</comment>
<dbReference type="InterPro" id="IPR016163">
    <property type="entry name" value="Ald_DH_C"/>
</dbReference>
<evidence type="ECO:0000256" key="2">
    <source>
        <dbReference type="ARBA" id="ARBA00023002"/>
    </source>
</evidence>
<keyword evidence="7" id="KW-1185">Reference proteome</keyword>
<dbReference type="PANTHER" id="PTHR43353">
    <property type="entry name" value="SUCCINATE-SEMIALDEHYDE DEHYDROGENASE, MITOCHONDRIAL"/>
    <property type="match status" value="1"/>
</dbReference>
<dbReference type="InterPro" id="IPR015590">
    <property type="entry name" value="Aldehyde_DH_dom"/>
</dbReference>
<dbReference type="InterPro" id="IPR050740">
    <property type="entry name" value="Aldehyde_DH_Superfamily"/>
</dbReference>
<dbReference type="PANTHER" id="PTHR43353:SF5">
    <property type="entry name" value="SUCCINATE-SEMIALDEHYDE DEHYDROGENASE, MITOCHONDRIAL"/>
    <property type="match status" value="1"/>
</dbReference>
<proteinExistence type="inferred from homology"/>
<feature type="domain" description="Aldehyde dehydrogenase" evidence="5">
    <location>
        <begin position="16"/>
        <end position="469"/>
    </location>
</feature>
<accession>A0A0M0HSH7</accession>